<feature type="signal peptide" evidence="1">
    <location>
        <begin position="1"/>
        <end position="23"/>
    </location>
</feature>
<proteinExistence type="predicted"/>
<feature type="domain" description="Haemolysin activator HlyB C-terminal" evidence="2">
    <location>
        <begin position="378"/>
        <end position="538"/>
    </location>
</feature>
<dbReference type="PANTHER" id="PTHR34597:SF3">
    <property type="entry name" value="OUTER MEMBRANE TRANSPORTER CDIB"/>
    <property type="match status" value="1"/>
</dbReference>
<evidence type="ECO:0000313" key="4">
    <source>
        <dbReference type="Proteomes" id="UP001597283"/>
    </source>
</evidence>
<evidence type="ECO:0000256" key="1">
    <source>
        <dbReference type="SAM" id="SignalP"/>
    </source>
</evidence>
<evidence type="ECO:0000313" key="3">
    <source>
        <dbReference type="EMBL" id="MFD1788315.1"/>
    </source>
</evidence>
<gene>
    <name evidence="3" type="ORF">ACFSC3_12100</name>
</gene>
<dbReference type="PANTHER" id="PTHR34597">
    <property type="entry name" value="SLR1661 PROTEIN"/>
    <property type="match status" value="1"/>
</dbReference>
<keyword evidence="1" id="KW-0732">Signal</keyword>
<feature type="chain" id="PRO_5046793893" evidence="1">
    <location>
        <begin position="24"/>
        <end position="578"/>
    </location>
</feature>
<protein>
    <submittedName>
        <fullName evidence="3">ShlB/FhaC/HecB family hemolysin secretion/activation protein</fullName>
    </submittedName>
</protein>
<accession>A0ABW4NHI0</accession>
<name>A0ABW4NHI0_9SPHN</name>
<dbReference type="EMBL" id="JBHUFC010000003">
    <property type="protein sequence ID" value="MFD1788315.1"/>
    <property type="molecule type" value="Genomic_DNA"/>
</dbReference>
<dbReference type="Gene3D" id="2.40.160.50">
    <property type="entry name" value="membrane protein fhac: a member of the omp85/tpsb transporter family"/>
    <property type="match status" value="1"/>
</dbReference>
<reference evidence="4" key="1">
    <citation type="journal article" date="2019" name="Int. J. Syst. Evol. Microbiol.">
        <title>The Global Catalogue of Microorganisms (GCM) 10K type strain sequencing project: providing services to taxonomists for standard genome sequencing and annotation.</title>
        <authorList>
            <consortium name="The Broad Institute Genomics Platform"/>
            <consortium name="The Broad Institute Genome Sequencing Center for Infectious Disease"/>
            <person name="Wu L."/>
            <person name="Ma J."/>
        </authorList>
    </citation>
    <scope>NUCLEOTIDE SEQUENCE [LARGE SCALE GENOMIC DNA]</scope>
    <source>
        <strain evidence="4">Q85</strain>
    </source>
</reference>
<dbReference type="InterPro" id="IPR005565">
    <property type="entry name" value="Hemolysn_activator_HlyB_C"/>
</dbReference>
<sequence length="578" mass="61573">MTKLIFKFLLAGTALSSAVQVSAQTAVERNLPPVPKPVPSAAELQNVLPADVDDTPIGPALRAVVLLNQSEALRDAGSLSDGVVVSDVPAVDPVATTTALRKFLGKPLSRQLIARIEAEIARQSRVAGRPFVSLSVPEQEITTGVLQLRVTEFRIGSVEVRGLSPRMAASVKRRVRADLDSPVNSRDLGEDVDWLNRDPFTPVSVQFAPAAQAGKTALTLVSRPPEPVRVYAGWSNTGAESTGLDRIFVGALAKLPLLPGAYASYQLTGSDDAWFRKRDFLPEQPRYRAQGGRVYIPTVPRQNIEATVSDALTNQVINRDFSVRQRTTEVTLAYRSALSVLGLPSGSGDVVVGLETKRQHRVVFFGSQVAIDASADIWQALVGWSKQWQSATGSLSVTANVHASPGNPGSAASNRLAEFTNGRTADDRYAYGTLDVSGVKQLPARLTYVGQLSVQYAISALPLPAQLGLGGEGLVRGYTPDEGAFDRGVVTRNELRLPALAIPRNAGASLSPYVFVDAARGIDNATHRAATVASAGLGGDYRVGDTLSLSANSAWALRDGARTQAGEWRAQLRATLTL</sequence>
<organism evidence="3 4">
    <name type="scientific">Sphingomonas floccifaciens</name>
    <dbReference type="NCBI Taxonomy" id="1844115"/>
    <lineage>
        <taxon>Bacteria</taxon>
        <taxon>Pseudomonadati</taxon>
        <taxon>Pseudomonadota</taxon>
        <taxon>Alphaproteobacteria</taxon>
        <taxon>Sphingomonadales</taxon>
        <taxon>Sphingomonadaceae</taxon>
        <taxon>Sphingomonas</taxon>
    </lineage>
</organism>
<comment type="caution">
    <text evidence="3">The sequence shown here is derived from an EMBL/GenBank/DDBJ whole genome shotgun (WGS) entry which is preliminary data.</text>
</comment>
<dbReference type="Pfam" id="PF03865">
    <property type="entry name" value="ShlB"/>
    <property type="match status" value="1"/>
</dbReference>
<dbReference type="Proteomes" id="UP001597283">
    <property type="component" value="Unassembled WGS sequence"/>
</dbReference>
<dbReference type="InterPro" id="IPR051544">
    <property type="entry name" value="TPS_OM_transporter"/>
</dbReference>
<evidence type="ECO:0000259" key="2">
    <source>
        <dbReference type="Pfam" id="PF03865"/>
    </source>
</evidence>
<keyword evidence="4" id="KW-1185">Reference proteome</keyword>
<dbReference type="RefSeq" id="WP_380940700.1">
    <property type="nucleotide sequence ID" value="NZ_JBHUFC010000003.1"/>
</dbReference>